<keyword evidence="2" id="KW-0479">Metal-binding</keyword>
<keyword evidence="3" id="KW-0460">Magnesium</keyword>
<dbReference type="SMART" id="SM00922">
    <property type="entry name" value="MR_MLE"/>
    <property type="match status" value="1"/>
</dbReference>
<dbReference type="Pfam" id="PF13378">
    <property type="entry name" value="MR_MLE_C"/>
    <property type="match status" value="1"/>
</dbReference>
<dbReference type="InterPro" id="IPR029017">
    <property type="entry name" value="Enolase-like_N"/>
</dbReference>
<dbReference type="SUPFAM" id="SSF54826">
    <property type="entry name" value="Enolase N-terminal domain-like"/>
    <property type="match status" value="1"/>
</dbReference>
<keyword evidence="4 8" id="KW-0456">Lyase</keyword>
<evidence type="ECO:0000313" key="8">
    <source>
        <dbReference type="EMBL" id="NYI69892.1"/>
    </source>
</evidence>
<dbReference type="SUPFAM" id="SSF51604">
    <property type="entry name" value="Enolase C-terminal domain-like"/>
    <property type="match status" value="1"/>
</dbReference>
<dbReference type="SFLD" id="SFLDS00001">
    <property type="entry name" value="Enolase"/>
    <property type="match status" value="1"/>
</dbReference>
<gene>
    <name evidence="8" type="ORF">GGQ54_000452</name>
</gene>
<evidence type="ECO:0000256" key="4">
    <source>
        <dbReference type="ARBA" id="ARBA00023239"/>
    </source>
</evidence>
<dbReference type="GO" id="GO:0016854">
    <property type="term" value="F:racemase and epimerase activity"/>
    <property type="evidence" value="ECO:0007669"/>
    <property type="project" value="UniProtKB-ARBA"/>
</dbReference>
<feature type="domain" description="Mandelate racemase/muconate lactonizing enzyme C-terminal" evidence="7">
    <location>
        <begin position="147"/>
        <end position="240"/>
    </location>
</feature>
<dbReference type="InterPro" id="IPR013341">
    <property type="entry name" value="Mandelate_racemase_N_dom"/>
</dbReference>
<dbReference type="Proteomes" id="UP000527616">
    <property type="component" value="Unassembled WGS sequence"/>
</dbReference>
<dbReference type="Pfam" id="PF02746">
    <property type="entry name" value="MR_MLE_N"/>
    <property type="match status" value="1"/>
</dbReference>
<dbReference type="GO" id="GO:0046872">
    <property type="term" value="F:metal ion binding"/>
    <property type="evidence" value="ECO:0007669"/>
    <property type="project" value="UniProtKB-KW"/>
</dbReference>
<evidence type="ECO:0000256" key="2">
    <source>
        <dbReference type="ARBA" id="ARBA00022723"/>
    </source>
</evidence>
<dbReference type="InterPro" id="IPR029065">
    <property type="entry name" value="Enolase_C-like"/>
</dbReference>
<dbReference type="NCBIfam" id="TIGR01928">
    <property type="entry name" value="menC_lowGC_arch"/>
    <property type="match status" value="1"/>
</dbReference>
<dbReference type="EC" id="4.2.1.113" evidence="5 6"/>
<evidence type="ECO:0000259" key="7">
    <source>
        <dbReference type="SMART" id="SM00922"/>
    </source>
</evidence>
<evidence type="ECO:0000256" key="6">
    <source>
        <dbReference type="NCBIfam" id="TIGR01928"/>
    </source>
</evidence>
<dbReference type="PANTHER" id="PTHR48073">
    <property type="entry name" value="O-SUCCINYLBENZOATE SYNTHASE-RELATED"/>
    <property type="match status" value="1"/>
</dbReference>
<dbReference type="PANTHER" id="PTHR48073:SF5">
    <property type="entry name" value="O-SUCCINYLBENZOATE SYNTHASE"/>
    <property type="match status" value="1"/>
</dbReference>
<dbReference type="InterPro" id="IPR013342">
    <property type="entry name" value="Mandelate_racemase_C"/>
</dbReference>
<organism evidence="8 9">
    <name type="scientific">Naumannella cuiyingiana</name>
    <dbReference type="NCBI Taxonomy" id="1347891"/>
    <lineage>
        <taxon>Bacteria</taxon>
        <taxon>Bacillati</taxon>
        <taxon>Actinomycetota</taxon>
        <taxon>Actinomycetes</taxon>
        <taxon>Propionibacteriales</taxon>
        <taxon>Propionibacteriaceae</taxon>
        <taxon>Naumannella</taxon>
    </lineage>
</organism>
<evidence type="ECO:0000313" key="9">
    <source>
        <dbReference type="Proteomes" id="UP000527616"/>
    </source>
</evidence>
<accession>A0A7Z0IJY1</accession>
<dbReference type="CDD" id="cd03317">
    <property type="entry name" value="NAAAR"/>
    <property type="match status" value="1"/>
</dbReference>
<dbReference type="SFLD" id="SFLDG00180">
    <property type="entry name" value="muconate_cycloisomerase"/>
    <property type="match status" value="1"/>
</dbReference>
<dbReference type="GO" id="GO:0043748">
    <property type="term" value="F:O-succinylbenzoate synthase activity"/>
    <property type="evidence" value="ECO:0007669"/>
    <property type="project" value="UniProtKB-EC"/>
</dbReference>
<dbReference type="EMBL" id="JACBZS010000001">
    <property type="protein sequence ID" value="NYI69892.1"/>
    <property type="molecule type" value="Genomic_DNA"/>
</dbReference>
<evidence type="ECO:0000256" key="5">
    <source>
        <dbReference type="ARBA" id="ARBA00029491"/>
    </source>
</evidence>
<dbReference type="SFLD" id="SFLDF00009">
    <property type="entry name" value="o-succinylbenzoate_synthase"/>
    <property type="match status" value="1"/>
</dbReference>
<sequence length="374" mass="39417">MKLLSLTLHDLRLPLVAPFTTSFGTQTERRAYLVEGRFDVGSGEPVTGWGECVAMAEPLYSAEYADGAAQVIERWLAPVLFAADELSAETVAERLAPVVGHPMAKAALEMAVLDAQLRAGGRSFADHLGVTRDTVPSGVSVGLQPSTDELVRVVGGYLDAGYARIKLKIKPGVDIDAVREVRRAFGDELLLQVDANAAYTLADAARLRRLDEFGLLLIEQPLGEADLRQHAALARQLDTPICLDESIVSAQAAADAIALGAASVINIKPGRVGGYLAARQIHDLARANGVAVWCGGMLETGIGRAANAALAGLPGFTLPGDISGSDRFYATDIITEPITMSGGVVAVPRGPGFGVEVDPDVLGRFRVGSRELAR</sequence>
<dbReference type="AlphaFoldDB" id="A0A7Z0IJY1"/>
<dbReference type="InterPro" id="IPR010197">
    <property type="entry name" value="OSBS/NAAAR"/>
</dbReference>
<dbReference type="Gene3D" id="3.20.20.120">
    <property type="entry name" value="Enolase-like C-terminal domain"/>
    <property type="match status" value="1"/>
</dbReference>
<comment type="cofactor">
    <cofactor evidence="1">
        <name>a divalent metal cation</name>
        <dbReference type="ChEBI" id="CHEBI:60240"/>
    </cofactor>
</comment>
<dbReference type="InterPro" id="IPR036849">
    <property type="entry name" value="Enolase-like_C_sf"/>
</dbReference>
<dbReference type="RefSeq" id="WP_179443910.1">
    <property type="nucleotide sequence ID" value="NZ_JACBZS010000001.1"/>
</dbReference>
<dbReference type="UniPathway" id="UPA00079"/>
<protein>
    <recommendedName>
        <fullName evidence="5 6">o-succinylbenzoate synthase</fullName>
        <ecNumber evidence="5 6">4.2.1.113</ecNumber>
    </recommendedName>
</protein>
<proteinExistence type="predicted"/>
<dbReference type="Gene3D" id="3.30.390.10">
    <property type="entry name" value="Enolase-like, N-terminal domain"/>
    <property type="match status" value="1"/>
</dbReference>
<reference evidence="8 9" key="1">
    <citation type="submission" date="2020-07" db="EMBL/GenBank/DDBJ databases">
        <title>Sequencing the genomes of 1000 actinobacteria strains.</title>
        <authorList>
            <person name="Klenk H.-P."/>
        </authorList>
    </citation>
    <scope>NUCLEOTIDE SEQUENCE [LARGE SCALE GENOMIC DNA]</scope>
    <source>
        <strain evidence="8 9">DSM 103164</strain>
    </source>
</reference>
<dbReference type="UniPathway" id="UPA01057">
    <property type="reaction ID" value="UER00165"/>
</dbReference>
<evidence type="ECO:0000256" key="3">
    <source>
        <dbReference type="ARBA" id="ARBA00022842"/>
    </source>
</evidence>
<comment type="caution">
    <text evidence="8">The sequence shown here is derived from an EMBL/GenBank/DDBJ whole genome shotgun (WGS) entry which is preliminary data.</text>
</comment>
<evidence type="ECO:0000256" key="1">
    <source>
        <dbReference type="ARBA" id="ARBA00001968"/>
    </source>
</evidence>
<keyword evidence="9" id="KW-1185">Reference proteome</keyword>
<dbReference type="GO" id="GO:0009234">
    <property type="term" value="P:menaquinone biosynthetic process"/>
    <property type="evidence" value="ECO:0007669"/>
    <property type="project" value="UniProtKB-UniRule"/>
</dbReference>
<name>A0A7Z0IJY1_9ACTN</name>